<dbReference type="RefSeq" id="WP_072022075.1">
    <property type="nucleotide sequence ID" value="NZ_JACJTA010000062.1"/>
</dbReference>
<dbReference type="InterPro" id="IPR012869">
    <property type="entry name" value="RHH_5"/>
</dbReference>
<feature type="domain" description="CopG-like ribbon-helix-helix" evidence="1">
    <location>
        <begin position="8"/>
        <end position="49"/>
    </location>
</feature>
<dbReference type="Proteomes" id="UP000660380">
    <property type="component" value="Unassembled WGS sequence"/>
</dbReference>
<protein>
    <recommendedName>
        <fullName evidence="1">CopG-like ribbon-helix-helix domain-containing protein</fullName>
    </recommendedName>
</protein>
<evidence type="ECO:0000313" key="2">
    <source>
        <dbReference type="EMBL" id="MBD2607405.1"/>
    </source>
</evidence>
<reference evidence="2 3" key="1">
    <citation type="journal article" date="2020" name="ISME J.">
        <title>Comparative genomics reveals insights into cyanobacterial evolution and habitat adaptation.</title>
        <authorList>
            <person name="Chen M.Y."/>
            <person name="Teng W.K."/>
            <person name="Zhao L."/>
            <person name="Hu C.X."/>
            <person name="Zhou Y.K."/>
            <person name="Han B.P."/>
            <person name="Song L.R."/>
            <person name="Shu W.S."/>
        </authorList>
    </citation>
    <scope>NUCLEOTIDE SEQUENCE [LARGE SCALE GENOMIC DNA]</scope>
    <source>
        <strain evidence="2 3">FACHB-248</strain>
    </source>
</reference>
<comment type="caution">
    <text evidence="2">The sequence shown here is derived from an EMBL/GenBank/DDBJ whole genome shotgun (WGS) entry which is preliminary data.</text>
</comment>
<evidence type="ECO:0000313" key="3">
    <source>
        <dbReference type="Proteomes" id="UP000660380"/>
    </source>
</evidence>
<sequence length="56" mass="6462">MPVNPQKSKKTSIVVPIEIYSEIDNLAVDESRTVSQMMVVLMKEALEQRRKKQEKS</sequence>
<keyword evidence="3" id="KW-1185">Reference proteome</keyword>
<name>A0ABR8GWB0_9CYAN</name>
<dbReference type="EMBL" id="JACJTA010000062">
    <property type="protein sequence ID" value="MBD2607405.1"/>
    <property type="molecule type" value="Genomic_DNA"/>
</dbReference>
<evidence type="ECO:0000259" key="1">
    <source>
        <dbReference type="Pfam" id="PF07878"/>
    </source>
</evidence>
<organism evidence="2 3">
    <name type="scientific">Scytonema hofmannii FACHB-248</name>
    <dbReference type="NCBI Taxonomy" id="1842502"/>
    <lineage>
        <taxon>Bacteria</taxon>
        <taxon>Bacillati</taxon>
        <taxon>Cyanobacteriota</taxon>
        <taxon>Cyanophyceae</taxon>
        <taxon>Nostocales</taxon>
        <taxon>Scytonemataceae</taxon>
        <taxon>Scytonema</taxon>
    </lineage>
</organism>
<dbReference type="Pfam" id="PF07878">
    <property type="entry name" value="RHH_5"/>
    <property type="match status" value="1"/>
</dbReference>
<proteinExistence type="predicted"/>
<gene>
    <name evidence="2" type="ORF">H6G81_23480</name>
</gene>
<accession>A0ABR8GWB0</accession>